<evidence type="ECO:0000313" key="1">
    <source>
        <dbReference type="EMBL" id="CAG8540302.1"/>
    </source>
</evidence>
<keyword evidence="2" id="KW-1185">Reference proteome</keyword>
<comment type="caution">
    <text evidence="1">The sequence shown here is derived from an EMBL/GenBank/DDBJ whole genome shotgun (WGS) entry which is preliminary data.</text>
</comment>
<organism evidence="1 2">
    <name type="scientific">Scutellospora calospora</name>
    <dbReference type="NCBI Taxonomy" id="85575"/>
    <lineage>
        <taxon>Eukaryota</taxon>
        <taxon>Fungi</taxon>
        <taxon>Fungi incertae sedis</taxon>
        <taxon>Mucoromycota</taxon>
        <taxon>Glomeromycotina</taxon>
        <taxon>Glomeromycetes</taxon>
        <taxon>Diversisporales</taxon>
        <taxon>Gigasporaceae</taxon>
        <taxon>Scutellospora</taxon>
    </lineage>
</organism>
<dbReference type="Proteomes" id="UP000789860">
    <property type="component" value="Unassembled WGS sequence"/>
</dbReference>
<accession>A0ACA9LNV3</accession>
<protein>
    <submittedName>
        <fullName evidence="1">2_t:CDS:1</fullName>
    </submittedName>
</protein>
<reference evidence="1" key="1">
    <citation type="submission" date="2021-06" db="EMBL/GenBank/DDBJ databases">
        <authorList>
            <person name="Kallberg Y."/>
            <person name="Tangrot J."/>
            <person name="Rosling A."/>
        </authorList>
    </citation>
    <scope>NUCLEOTIDE SEQUENCE</scope>
    <source>
        <strain evidence="1">AU212A</strain>
    </source>
</reference>
<name>A0ACA9LNV3_9GLOM</name>
<sequence>EIQMKNILYHFGKITKHTDRMIQVFHDIIGEFPLFDLNDSGKNPEEFVKKYFQATTSAIFILLLPLSLL</sequence>
<feature type="non-terminal residue" evidence="1">
    <location>
        <position position="1"/>
    </location>
</feature>
<dbReference type="EMBL" id="CAJVPM010006949">
    <property type="protein sequence ID" value="CAG8540302.1"/>
    <property type="molecule type" value="Genomic_DNA"/>
</dbReference>
<gene>
    <name evidence="1" type="ORF">SCALOS_LOCUS4817</name>
</gene>
<evidence type="ECO:0000313" key="2">
    <source>
        <dbReference type="Proteomes" id="UP000789860"/>
    </source>
</evidence>
<proteinExistence type="predicted"/>